<reference evidence="1 2" key="4">
    <citation type="journal article" date="2011" name="BMC Genomics">
        <title>RNA-Seq improves annotation of protein-coding genes in the cucumber genome.</title>
        <authorList>
            <person name="Li Z."/>
            <person name="Zhang Z."/>
            <person name="Yan P."/>
            <person name="Huang S."/>
            <person name="Fei Z."/>
            <person name="Lin K."/>
        </authorList>
    </citation>
    <scope>NUCLEOTIDE SEQUENCE [LARGE SCALE GENOMIC DNA]</scope>
    <source>
        <strain evidence="2">cv. 9930</strain>
    </source>
</reference>
<reference evidence="1 2" key="2">
    <citation type="journal article" date="2009" name="PLoS ONE">
        <title>An integrated genetic and cytogenetic map of the cucumber genome.</title>
        <authorList>
            <person name="Ren Y."/>
            <person name="Zhang Z."/>
            <person name="Liu J."/>
            <person name="Staub J.E."/>
            <person name="Han Y."/>
            <person name="Cheng Z."/>
            <person name="Li X."/>
            <person name="Lu J."/>
            <person name="Miao H."/>
            <person name="Kang H."/>
            <person name="Xie B."/>
            <person name="Gu X."/>
            <person name="Wang X."/>
            <person name="Du Y."/>
            <person name="Jin W."/>
            <person name="Huang S."/>
        </authorList>
    </citation>
    <scope>NUCLEOTIDE SEQUENCE [LARGE SCALE GENOMIC DNA]</scope>
    <source>
        <strain evidence="2">cv. 9930</strain>
    </source>
</reference>
<sequence>MSAAIVSFPFLPISCPCNLTHVSLFFTSNFTAFPTSSSLDITLLAVDDVANLISSFSSLFFSSNNGDRSNPSDRDIMWNAFNVSAGGFDFVKFSSVCSCSSFVIRLFGTDFLNQDEDVIFVIPALVTGFGSSSFVMSRRASGENHDGHLKSPL</sequence>
<name>A0A0A0LJ60_CUCSA</name>
<accession>A0A0A0LJ60</accession>
<dbReference type="EMBL" id="CM002923">
    <property type="protein sequence ID" value="KGN60762.1"/>
    <property type="molecule type" value="Genomic_DNA"/>
</dbReference>
<dbReference type="Gramene" id="KGN60762">
    <property type="protein sequence ID" value="KGN60762"/>
    <property type="gene ID" value="Csa_2G009495"/>
</dbReference>
<reference evidence="1 2" key="1">
    <citation type="journal article" date="2009" name="Nat. Genet.">
        <title>The genome of the cucumber, Cucumis sativus L.</title>
        <authorList>
            <person name="Huang S."/>
            <person name="Li R."/>
            <person name="Zhang Z."/>
            <person name="Li L."/>
            <person name="Gu X."/>
            <person name="Fan W."/>
            <person name="Lucas W.J."/>
            <person name="Wang X."/>
            <person name="Xie B."/>
            <person name="Ni P."/>
            <person name="Ren Y."/>
            <person name="Zhu H."/>
            <person name="Li J."/>
            <person name="Lin K."/>
            <person name="Jin W."/>
            <person name="Fei Z."/>
            <person name="Li G."/>
            <person name="Staub J."/>
            <person name="Kilian A."/>
            <person name="van der Vossen E.A."/>
            <person name="Wu Y."/>
            <person name="Guo J."/>
            <person name="He J."/>
            <person name="Jia Z."/>
            <person name="Ren Y."/>
            <person name="Tian G."/>
            <person name="Lu Y."/>
            <person name="Ruan J."/>
            <person name="Qian W."/>
            <person name="Wang M."/>
            <person name="Huang Q."/>
            <person name="Li B."/>
            <person name="Xuan Z."/>
            <person name="Cao J."/>
            <person name="Asan"/>
            <person name="Wu Z."/>
            <person name="Zhang J."/>
            <person name="Cai Q."/>
            <person name="Bai Y."/>
            <person name="Zhao B."/>
            <person name="Han Y."/>
            <person name="Li Y."/>
            <person name="Li X."/>
            <person name="Wang S."/>
            <person name="Shi Q."/>
            <person name="Liu S."/>
            <person name="Cho W.K."/>
            <person name="Kim J.Y."/>
            <person name="Xu Y."/>
            <person name="Heller-Uszynska K."/>
            <person name="Miao H."/>
            <person name="Cheng Z."/>
            <person name="Zhang S."/>
            <person name="Wu J."/>
            <person name="Yang Y."/>
            <person name="Kang H."/>
            <person name="Li M."/>
            <person name="Liang H."/>
            <person name="Ren X."/>
            <person name="Shi Z."/>
            <person name="Wen M."/>
            <person name="Jian M."/>
            <person name="Yang H."/>
            <person name="Zhang G."/>
            <person name="Yang Z."/>
            <person name="Chen R."/>
            <person name="Liu S."/>
            <person name="Li J."/>
            <person name="Ma L."/>
            <person name="Liu H."/>
            <person name="Zhou Y."/>
            <person name="Zhao J."/>
            <person name="Fang X."/>
            <person name="Li G."/>
            <person name="Fang L."/>
            <person name="Li Y."/>
            <person name="Liu D."/>
            <person name="Zheng H."/>
            <person name="Zhang Y."/>
            <person name="Qin N."/>
            <person name="Li Z."/>
            <person name="Yang G."/>
            <person name="Yang S."/>
            <person name="Bolund L."/>
            <person name="Kristiansen K."/>
            <person name="Zheng H."/>
            <person name="Li S."/>
            <person name="Zhang X."/>
            <person name="Yang H."/>
            <person name="Wang J."/>
            <person name="Sun R."/>
            <person name="Zhang B."/>
            <person name="Jiang S."/>
            <person name="Wang J."/>
            <person name="Du Y."/>
            <person name="Li S."/>
        </authorList>
    </citation>
    <scope>NUCLEOTIDE SEQUENCE [LARGE SCALE GENOMIC DNA]</scope>
    <source>
        <strain evidence="2">cv. 9930</strain>
    </source>
</reference>
<evidence type="ECO:0000313" key="2">
    <source>
        <dbReference type="Proteomes" id="UP000029981"/>
    </source>
</evidence>
<organism evidence="1 2">
    <name type="scientific">Cucumis sativus</name>
    <name type="common">Cucumber</name>
    <dbReference type="NCBI Taxonomy" id="3659"/>
    <lineage>
        <taxon>Eukaryota</taxon>
        <taxon>Viridiplantae</taxon>
        <taxon>Streptophyta</taxon>
        <taxon>Embryophyta</taxon>
        <taxon>Tracheophyta</taxon>
        <taxon>Spermatophyta</taxon>
        <taxon>Magnoliopsida</taxon>
        <taxon>eudicotyledons</taxon>
        <taxon>Gunneridae</taxon>
        <taxon>Pentapetalae</taxon>
        <taxon>rosids</taxon>
        <taxon>fabids</taxon>
        <taxon>Cucurbitales</taxon>
        <taxon>Cucurbitaceae</taxon>
        <taxon>Benincaseae</taxon>
        <taxon>Cucumis</taxon>
    </lineage>
</organism>
<protein>
    <submittedName>
        <fullName evidence="1">Uncharacterized protein</fullName>
    </submittedName>
</protein>
<dbReference type="OMA" id="FEIMTEA"/>
<keyword evidence="2" id="KW-1185">Reference proteome</keyword>
<dbReference type="AlphaFoldDB" id="A0A0A0LJ60"/>
<gene>
    <name evidence="1" type="ORF">Csa_2G009495</name>
</gene>
<proteinExistence type="predicted"/>
<evidence type="ECO:0000313" key="1">
    <source>
        <dbReference type="EMBL" id="KGN60762.1"/>
    </source>
</evidence>
<dbReference type="Proteomes" id="UP000029981">
    <property type="component" value="Chromosome 2"/>
</dbReference>
<reference evidence="1 2" key="3">
    <citation type="journal article" date="2010" name="BMC Genomics">
        <title>Transcriptome sequencing and comparative analysis of cucumber flowers with different sex types.</title>
        <authorList>
            <person name="Guo S."/>
            <person name="Zheng Y."/>
            <person name="Joung J.G."/>
            <person name="Liu S."/>
            <person name="Zhang Z."/>
            <person name="Crasta O.R."/>
            <person name="Sobral B.W."/>
            <person name="Xu Y."/>
            <person name="Huang S."/>
            <person name="Fei Z."/>
        </authorList>
    </citation>
    <scope>NUCLEOTIDE SEQUENCE [LARGE SCALE GENOMIC DNA]</scope>
    <source>
        <strain evidence="2">cv. 9930</strain>
    </source>
</reference>